<name>A0A8B2NWN6_9HYPH</name>
<dbReference type="Pfam" id="PF07883">
    <property type="entry name" value="Cupin_2"/>
    <property type="match status" value="1"/>
</dbReference>
<dbReference type="PANTHER" id="PTHR46797">
    <property type="entry name" value="HTH-TYPE TRANSCRIPTIONAL REGULATOR"/>
    <property type="match status" value="1"/>
</dbReference>
<keyword evidence="5" id="KW-1185">Reference proteome</keyword>
<dbReference type="SUPFAM" id="SSF51182">
    <property type="entry name" value="RmlC-like cupins"/>
    <property type="match status" value="1"/>
</dbReference>
<evidence type="ECO:0000313" key="4">
    <source>
        <dbReference type="EMBL" id="RAI02213.1"/>
    </source>
</evidence>
<dbReference type="PROSITE" id="PS50943">
    <property type="entry name" value="HTH_CROC1"/>
    <property type="match status" value="1"/>
</dbReference>
<feature type="region of interest" description="Disordered" evidence="2">
    <location>
        <begin position="1"/>
        <end position="29"/>
    </location>
</feature>
<protein>
    <submittedName>
        <fullName evidence="4">XRE family transcriptional regulator</fullName>
    </submittedName>
</protein>
<dbReference type="InterPro" id="IPR014710">
    <property type="entry name" value="RmlC-like_jellyroll"/>
</dbReference>
<dbReference type="AlphaFoldDB" id="A0A8B2NWN6"/>
<accession>A0A8B2NWN6</accession>
<feature type="domain" description="HTH cro/C1-type" evidence="3">
    <location>
        <begin position="37"/>
        <end position="91"/>
    </location>
</feature>
<gene>
    <name evidence="4" type="ORF">DLJ53_12670</name>
</gene>
<evidence type="ECO:0000259" key="3">
    <source>
        <dbReference type="PROSITE" id="PS50943"/>
    </source>
</evidence>
<evidence type="ECO:0000256" key="1">
    <source>
        <dbReference type="ARBA" id="ARBA00023125"/>
    </source>
</evidence>
<dbReference type="Gene3D" id="2.60.120.10">
    <property type="entry name" value="Jelly Rolls"/>
    <property type="match status" value="1"/>
</dbReference>
<dbReference type="Gene3D" id="1.10.260.40">
    <property type="entry name" value="lambda repressor-like DNA-binding domains"/>
    <property type="match status" value="1"/>
</dbReference>
<organism evidence="4 5">
    <name type="scientific">Acuticoccus sediminis</name>
    <dbReference type="NCBI Taxonomy" id="2184697"/>
    <lineage>
        <taxon>Bacteria</taxon>
        <taxon>Pseudomonadati</taxon>
        <taxon>Pseudomonadota</taxon>
        <taxon>Alphaproteobacteria</taxon>
        <taxon>Hyphomicrobiales</taxon>
        <taxon>Amorphaceae</taxon>
        <taxon>Acuticoccus</taxon>
    </lineage>
</organism>
<comment type="caution">
    <text evidence="4">The sequence shown here is derived from an EMBL/GenBank/DDBJ whole genome shotgun (WGS) entry which is preliminary data.</text>
</comment>
<reference evidence="4 5" key="1">
    <citation type="submission" date="2018-05" db="EMBL/GenBank/DDBJ databases">
        <title>Acuticoccus sediminis sp. nov., isolated from deep-sea sediment of Indian Ocean.</title>
        <authorList>
            <person name="Liu X."/>
            <person name="Lai Q."/>
            <person name="Du Y."/>
            <person name="Sun F."/>
            <person name="Zhang X."/>
            <person name="Wang S."/>
            <person name="Shao Z."/>
        </authorList>
    </citation>
    <scope>NUCLEOTIDE SEQUENCE [LARGE SCALE GENOMIC DNA]</scope>
    <source>
        <strain evidence="4 5">PTG4-2</strain>
    </source>
</reference>
<dbReference type="CDD" id="cd02209">
    <property type="entry name" value="cupin_XRE_C"/>
    <property type="match status" value="1"/>
</dbReference>
<keyword evidence="1" id="KW-0238">DNA-binding</keyword>
<dbReference type="InterPro" id="IPR010982">
    <property type="entry name" value="Lambda_DNA-bd_dom_sf"/>
</dbReference>
<dbReference type="InterPro" id="IPR013096">
    <property type="entry name" value="Cupin_2"/>
</dbReference>
<proteinExistence type="predicted"/>
<dbReference type="Proteomes" id="UP000249590">
    <property type="component" value="Unassembled WGS sequence"/>
</dbReference>
<evidence type="ECO:0000256" key="2">
    <source>
        <dbReference type="SAM" id="MobiDB-lite"/>
    </source>
</evidence>
<dbReference type="InterPro" id="IPR001387">
    <property type="entry name" value="Cro/C1-type_HTH"/>
</dbReference>
<dbReference type="PANTHER" id="PTHR46797:SF2">
    <property type="entry name" value="TRANSCRIPTIONAL REGULATOR"/>
    <property type="match status" value="1"/>
</dbReference>
<dbReference type="GO" id="GO:0003700">
    <property type="term" value="F:DNA-binding transcription factor activity"/>
    <property type="evidence" value="ECO:0007669"/>
    <property type="project" value="TreeGrafter"/>
</dbReference>
<dbReference type="GO" id="GO:0005829">
    <property type="term" value="C:cytosol"/>
    <property type="evidence" value="ECO:0007669"/>
    <property type="project" value="TreeGrafter"/>
</dbReference>
<feature type="compositionally biased region" description="Basic and acidic residues" evidence="2">
    <location>
        <begin position="20"/>
        <end position="29"/>
    </location>
</feature>
<dbReference type="CDD" id="cd00093">
    <property type="entry name" value="HTH_XRE"/>
    <property type="match status" value="1"/>
</dbReference>
<dbReference type="InterPro" id="IPR050807">
    <property type="entry name" value="TransReg_Diox_bact_type"/>
</dbReference>
<dbReference type="InterPro" id="IPR011051">
    <property type="entry name" value="RmlC_Cupin_sf"/>
</dbReference>
<evidence type="ECO:0000313" key="5">
    <source>
        <dbReference type="Proteomes" id="UP000249590"/>
    </source>
</evidence>
<dbReference type="GO" id="GO:0003677">
    <property type="term" value="F:DNA binding"/>
    <property type="evidence" value="ECO:0007669"/>
    <property type="project" value="UniProtKB-KW"/>
</dbReference>
<dbReference type="SMART" id="SM00530">
    <property type="entry name" value="HTH_XRE"/>
    <property type="match status" value="1"/>
</dbReference>
<sequence>MNYERLRSSTTVRRGAGMTDRAERDGPTDVDRLGFKLRDLRRSQALSLQDLSRRADVSVGTLSQLERGLSRPSLRTLQKIGAAAGVPLSWFFDETSEKNEGDGVVVRKGQGAKLNVTAGGISKTLLTPLSVNGLQLMMVTMEPNSASGHGSYTHEGHDAGVVVAGSLNLEVDGRVYVLATGDSFGFDSSLPHQFENRGNTQAQILWVNTQSTAPKLASDADG</sequence>
<dbReference type="SUPFAM" id="SSF47413">
    <property type="entry name" value="lambda repressor-like DNA-binding domains"/>
    <property type="match status" value="1"/>
</dbReference>
<dbReference type="EMBL" id="QHHQ01000002">
    <property type="protein sequence ID" value="RAI02213.1"/>
    <property type="molecule type" value="Genomic_DNA"/>
</dbReference>
<dbReference type="Pfam" id="PF01381">
    <property type="entry name" value="HTH_3"/>
    <property type="match status" value="1"/>
</dbReference>